<keyword evidence="3" id="KW-1185">Reference proteome</keyword>
<dbReference type="Proteomes" id="UP000031668">
    <property type="component" value="Unassembled WGS sequence"/>
</dbReference>
<comment type="caution">
    <text evidence="2">The sequence shown here is derived from an EMBL/GenBank/DDBJ whole genome shotgun (WGS) entry which is preliminary data.</text>
</comment>
<gene>
    <name evidence="2" type="ORF">RF11_00459</name>
</gene>
<dbReference type="EMBL" id="JWZT01003307">
    <property type="protein sequence ID" value="KII67104.1"/>
    <property type="molecule type" value="Genomic_DNA"/>
</dbReference>
<dbReference type="AlphaFoldDB" id="A0A0C2INQ6"/>
<evidence type="ECO:0000313" key="3">
    <source>
        <dbReference type="Proteomes" id="UP000031668"/>
    </source>
</evidence>
<proteinExistence type="predicted"/>
<name>A0A0C2INQ6_THEKT</name>
<feature type="chain" id="PRO_5002167115" evidence="1">
    <location>
        <begin position="19"/>
        <end position="117"/>
    </location>
</feature>
<evidence type="ECO:0000313" key="2">
    <source>
        <dbReference type="EMBL" id="KII67104.1"/>
    </source>
</evidence>
<evidence type="ECO:0000256" key="1">
    <source>
        <dbReference type="SAM" id="SignalP"/>
    </source>
</evidence>
<protein>
    <submittedName>
        <fullName evidence="2">Uncharacterized protein</fullName>
    </submittedName>
</protein>
<feature type="signal peptide" evidence="1">
    <location>
        <begin position="1"/>
        <end position="18"/>
    </location>
</feature>
<accession>A0A0C2INQ6</accession>
<organism evidence="2 3">
    <name type="scientific">Thelohanellus kitauei</name>
    <name type="common">Myxosporean</name>
    <dbReference type="NCBI Taxonomy" id="669202"/>
    <lineage>
        <taxon>Eukaryota</taxon>
        <taxon>Metazoa</taxon>
        <taxon>Cnidaria</taxon>
        <taxon>Myxozoa</taxon>
        <taxon>Myxosporea</taxon>
        <taxon>Bivalvulida</taxon>
        <taxon>Platysporina</taxon>
        <taxon>Myxobolidae</taxon>
        <taxon>Thelohanellus</taxon>
    </lineage>
</organism>
<keyword evidence="1" id="KW-0732">Signal</keyword>
<sequence>MKVVFLISILLGIRVADALVNGTNEISTCYRIINTGLTFLWGFVNIGFGEFVPPYIMMTVVIDYERHEDGRIFWTETLTYHMKHYEDPLCKVFTIDYAEEGITRRVSSWKQQSSIFL</sequence>
<reference evidence="2 3" key="1">
    <citation type="journal article" date="2014" name="Genome Biol. Evol.">
        <title>The genome of the myxosporean Thelohanellus kitauei shows adaptations to nutrient acquisition within its fish host.</title>
        <authorList>
            <person name="Yang Y."/>
            <person name="Xiong J."/>
            <person name="Zhou Z."/>
            <person name="Huo F."/>
            <person name="Miao W."/>
            <person name="Ran C."/>
            <person name="Liu Y."/>
            <person name="Zhang J."/>
            <person name="Feng J."/>
            <person name="Wang M."/>
            <person name="Wang M."/>
            <person name="Wang L."/>
            <person name="Yao B."/>
        </authorList>
    </citation>
    <scope>NUCLEOTIDE SEQUENCE [LARGE SCALE GENOMIC DNA]</scope>
    <source>
        <strain evidence="2">Wuqing</strain>
    </source>
</reference>